<gene>
    <name evidence="1" type="ORF">EXU48_00085</name>
</gene>
<evidence type="ECO:0000313" key="2">
    <source>
        <dbReference type="Proteomes" id="UP000504882"/>
    </source>
</evidence>
<comment type="caution">
    <text evidence="1">The sequence shown here is derived from an EMBL/GenBank/DDBJ whole genome shotgun (WGS) entry which is preliminary data.</text>
</comment>
<protein>
    <submittedName>
        <fullName evidence="1">Uncharacterized protein</fullName>
    </submittedName>
</protein>
<reference evidence="1 2" key="1">
    <citation type="submission" date="2019-03" db="EMBL/GenBank/DDBJ databases">
        <title>Genomic features of bacteria from cold environments.</title>
        <authorList>
            <person name="Shen L."/>
        </authorList>
    </citation>
    <scope>NUCLEOTIDE SEQUENCE [LARGE SCALE GENOMIC DNA]</scope>
    <source>
        <strain evidence="2">T3246-1</strain>
    </source>
</reference>
<keyword evidence="2" id="KW-1185">Reference proteome</keyword>
<dbReference type="EMBL" id="SMNA01000001">
    <property type="protein sequence ID" value="TDE98657.1"/>
    <property type="molecule type" value="Genomic_DNA"/>
</dbReference>
<evidence type="ECO:0000313" key="1">
    <source>
        <dbReference type="EMBL" id="TDE98657.1"/>
    </source>
</evidence>
<name>A0ABY2E841_9MICO</name>
<sequence length="95" mass="10335">MSIRAERTASEPDVLAQIRLLQELVTAMAVGLDPYVIQGLSFAQKELLADIVDAQHAALDRADGIEPGHPLAYEPEPRWWHESALPPVPAASRVG</sequence>
<accession>A0ABY2E841</accession>
<dbReference type="Proteomes" id="UP000504882">
    <property type="component" value="Unassembled WGS sequence"/>
</dbReference>
<organism evidence="1 2">
    <name type="scientific">Occultella glacieicola</name>
    <dbReference type="NCBI Taxonomy" id="2518684"/>
    <lineage>
        <taxon>Bacteria</taxon>
        <taxon>Bacillati</taxon>
        <taxon>Actinomycetota</taxon>
        <taxon>Actinomycetes</taxon>
        <taxon>Micrococcales</taxon>
        <taxon>Ruaniaceae</taxon>
        <taxon>Occultella</taxon>
    </lineage>
</organism>
<proteinExistence type="predicted"/>
<dbReference type="RefSeq" id="WP_133105558.1">
    <property type="nucleotide sequence ID" value="NZ_SMNA01000001.1"/>
</dbReference>